<name>A0A0R1ETI8_LACZE</name>
<dbReference type="Pfam" id="PF00903">
    <property type="entry name" value="Glyoxalase"/>
    <property type="match status" value="1"/>
</dbReference>
<evidence type="ECO:0000313" key="3">
    <source>
        <dbReference type="Proteomes" id="UP000051984"/>
    </source>
</evidence>
<comment type="caution">
    <text evidence="2">The sequence shown here is derived from an EMBL/GenBank/DDBJ whole genome shotgun (WGS) entry which is preliminary data.</text>
</comment>
<dbReference type="SUPFAM" id="SSF54593">
    <property type="entry name" value="Glyoxalase/Bleomycin resistance protein/Dihydroxybiphenyl dioxygenase"/>
    <property type="match status" value="2"/>
</dbReference>
<keyword evidence="2" id="KW-0560">Oxidoreductase</keyword>
<feature type="domain" description="VOC" evidence="1">
    <location>
        <begin position="13"/>
        <end position="129"/>
    </location>
</feature>
<dbReference type="PATRIC" id="fig|1423816.3.peg.2765"/>
<reference evidence="2 3" key="1">
    <citation type="journal article" date="2015" name="Genome Announc.">
        <title>Expanding the biotechnology potential of lactobacilli through comparative genomics of 213 strains and associated genera.</title>
        <authorList>
            <person name="Sun Z."/>
            <person name="Harris H.M."/>
            <person name="McCann A."/>
            <person name="Guo C."/>
            <person name="Argimon S."/>
            <person name="Zhang W."/>
            <person name="Yang X."/>
            <person name="Jeffery I.B."/>
            <person name="Cooney J.C."/>
            <person name="Kagawa T.F."/>
            <person name="Liu W."/>
            <person name="Song Y."/>
            <person name="Salvetti E."/>
            <person name="Wrobel A."/>
            <person name="Rasinkangas P."/>
            <person name="Parkhill J."/>
            <person name="Rea M.C."/>
            <person name="O'Sullivan O."/>
            <person name="Ritari J."/>
            <person name="Douillard F.P."/>
            <person name="Paul Ross R."/>
            <person name="Yang R."/>
            <person name="Briner A.E."/>
            <person name="Felis G.E."/>
            <person name="de Vos W.M."/>
            <person name="Barrangou R."/>
            <person name="Klaenhammer T.R."/>
            <person name="Caufield P.W."/>
            <person name="Cui Y."/>
            <person name="Zhang H."/>
            <person name="O'Toole P.W."/>
        </authorList>
    </citation>
    <scope>NUCLEOTIDE SEQUENCE [LARGE SCALE GENOMIC DNA]</scope>
    <source>
        <strain evidence="2 3">DSM 20178</strain>
    </source>
</reference>
<dbReference type="EMBL" id="AZCT01000006">
    <property type="protein sequence ID" value="KRK12528.1"/>
    <property type="molecule type" value="Genomic_DNA"/>
</dbReference>
<proteinExistence type="predicted"/>
<keyword evidence="2" id="KW-0223">Dioxygenase</keyword>
<dbReference type="CDD" id="cd16359">
    <property type="entry name" value="VOC_BsCatE_like_C"/>
    <property type="match status" value="1"/>
</dbReference>
<dbReference type="PANTHER" id="PTHR43279:SF1">
    <property type="entry name" value="CATECHOL-2,3-DIOXYGENASE"/>
    <property type="match status" value="1"/>
</dbReference>
<evidence type="ECO:0000259" key="1">
    <source>
        <dbReference type="PROSITE" id="PS51819"/>
    </source>
</evidence>
<dbReference type="Proteomes" id="UP000051984">
    <property type="component" value="Unassembled WGS sequence"/>
</dbReference>
<protein>
    <submittedName>
        <fullName evidence="2">Ring-cleavage extradiol dioxygenase</fullName>
    </submittedName>
</protein>
<dbReference type="PROSITE" id="PS51819">
    <property type="entry name" value="VOC"/>
    <property type="match status" value="1"/>
</dbReference>
<organism evidence="2 3">
    <name type="scientific">Lacticaseibacillus zeae DSM 20178 = KCTC 3804</name>
    <dbReference type="NCBI Taxonomy" id="1423816"/>
    <lineage>
        <taxon>Bacteria</taxon>
        <taxon>Bacillati</taxon>
        <taxon>Bacillota</taxon>
        <taxon>Bacilli</taxon>
        <taxon>Lactobacillales</taxon>
        <taxon>Lactobacillaceae</taxon>
        <taxon>Lacticaseibacillus</taxon>
    </lineage>
</organism>
<accession>A0A0R1ETI8</accession>
<sequence length="290" mass="32580">MNMAGIALPEETRVDFIALKVANLAKVSQWYQQVARLDLLRQNGDTIYLGTRLNQQVLVVLHQIKGLSPQKPVTGLDHFAILLPNPGALGAAYRIVKQDQPVTKAFQTGYQQGFLAKDPEGNGVAFTIDRAIEQYQEERQYNWEDETEEAIDPAEIGKHAARDYDRLPSGTTIGYVQFRVADLASTSHYLEDGLGFREKPSPNTGEVFLAAGDYRHHIGINLRLEATLLLPTPDMYGLDYVSFILPDKMAMENILMNLDAAGLTDYDYHHENQFLMIAGPNRLTLWFRVA</sequence>
<dbReference type="AlphaFoldDB" id="A0A0R1ETI8"/>
<dbReference type="InterPro" id="IPR029068">
    <property type="entry name" value="Glyas_Bleomycin-R_OHBP_Dase"/>
</dbReference>
<dbReference type="InterPro" id="IPR004360">
    <property type="entry name" value="Glyas_Fos-R_dOase_dom"/>
</dbReference>
<dbReference type="GO" id="GO:0051213">
    <property type="term" value="F:dioxygenase activity"/>
    <property type="evidence" value="ECO:0007669"/>
    <property type="project" value="UniProtKB-KW"/>
</dbReference>
<dbReference type="PANTHER" id="PTHR43279">
    <property type="entry name" value="CATECHOL-2,3-DIOXYGENASE"/>
    <property type="match status" value="1"/>
</dbReference>
<gene>
    <name evidence="2" type="ORF">FD51_GL002658</name>
</gene>
<dbReference type="InterPro" id="IPR037523">
    <property type="entry name" value="VOC_core"/>
</dbReference>
<dbReference type="Gene3D" id="3.10.180.10">
    <property type="entry name" value="2,3-Dihydroxybiphenyl 1,2-Dioxygenase, domain 1"/>
    <property type="match status" value="2"/>
</dbReference>
<dbReference type="eggNOG" id="COG2514">
    <property type="taxonomic scope" value="Bacteria"/>
</dbReference>
<evidence type="ECO:0000313" key="2">
    <source>
        <dbReference type="EMBL" id="KRK12528.1"/>
    </source>
</evidence>